<gene>
    <name evidence="3" type="ORF">GHO39_02015</name>
    <name evidence="2" type="ORF">GHO40_03260</name>
</gene>
<sequence>MSMDRRSFLVSLALIPPALYWSSALLAAGSASDAFHEVSRIITGADNLTPGAAARIEALLTERHAGFAAHLAALHKTLATSTSREAGLSTLSGTDLDTALIIAKPWYLGYVGTPSGRILEDDAAFATFLEMQAYAKTGGIIPAQSYPPGPAGWWRDTPRGVNASDLPEGATTWAYQPLKHYTIAAPDPAWHAYAEGRFDSIEAARAALGQEARK</sequence>
<evidence type="ECO:0000313" key="3">
    <source>
        <dbReference type="EMBL" id="MQT87942.1"/>
    </source>
</evidence>
<dbReference type="RefSeq" id="WP_153326447.1">
    <property type="nucleotide sequence ID" value="NZ_WIWI01000004.1"/>
</dbReference>
<evidence type="ECO:0000313" key="4">
    <source>
        <dbReference type="Proteomes" id="UP000441404"/>
    </source>
</evidence>
<evidence type="ECO:0000313" key="5">
    <source>
        <dbReference type="Proteomes" id="UP000489190"/>
    </source>
</evidence>
<organism evidence="3 5">
    <name type="scientific">Pseudomonas helleri</name>
    <dbReference type="NCBI Taxonomy" id="1608996"/>
    <lineage>
        <taxon>Bacteria</taxon>
        <taxon>Pseudomonadati</taxon>
        <taxon>Pseudomonadota</taxon>
        <taxon>Gammaproteobacteria</taxon>
        <taxon>Pseudomonadales</taxon>
        <taxon>Pseudomonadaceae</taxon>
        <taxon>Pseudomonas</taxon>
    </lineage>
</organism>
<feature type="chain" id="PRO_5036169295" description="D-sorbitol dehydrogenase-like protein" evidence="1">
    <location>
        <begin position="28"/>
        <end position="214"/>
    </location>
</feature>
<dbReference type="Proteomes" id="UP000489190">
    <property type="component" value="Unassembled WGS sequence"/>
</dbReference>
<dbReference type="Pfam" id="PF12318">
    <property type="entry name" value="FAD-SLDH"/>
    <property type="match status" value="1"/>
</dbReference>
<evidence type="ECO:0008006" key="6">
    <source>
        <dbReference type="Google" id="ProtNLM"/>
    </source>
</evidence>
<dbReference type="EMBL" id="WIWJ01000004">
    <property type="protein sequence ID" value="MQT45755.1"/>
    <property type="molecule type" value="Genomic_DNA"/>
</dbReference>
<accession>A0A6A7YIE3</accession>
<reference evidence="4 5" key="1">
    <citation type="submission" date="2019-10" db="EMBL/GenBank/DDBJ databases">
        <title>Evaluation of single-gene subtyping targets for Pseudomonas.</title>
        <authorList>
            <person name="Reichler S.J."/>
            <person name="Orsi R.H."/>
            <person name="Wiedmann M."/>
            <person name="Martin N.H."/>
            <person name="Murphy S.I."/>
        </authorList>
    </citation>
    <scope>NUCLEOTIDE SEQUENCE [LARGE SCALE GENOMIC DNA]</scope>
    <source>
        <strain evidence="3 5">FSL R10-3254</strain>
        <strain evidence="2 4">FSL R10-3257</strain>
    </source>
</reference>
<comment type="caution">
    <text evidence="3">The sequence shown here is derived from an EMBL/GenBank/DDBJ whole genome shotgun (WGS) entry which is preliminary data.</text>
</comment>
<dbReference type="AlphaFoldDB" id="A0A6A7YIE3"/>
<evidence type="ECO:0000256" key="1">
    <source>
        <dbReference type="SAM" id="SignalP"/>
    </source>
</evidence>
<proteinExistence type="predicted"/>
<dbReference type="EMBL" id="WIWI01000004">
    <property type="protein sequence ID" value="MQT87942.1"/>
    <property type="molecule type" value="Genomic_DNA"/>
</dbReference>
<dbReference type="Proteomes" id="UP000441404">
    <property type="component" value="Unassembled WGS sequence"/>
</dbReference>
<keyword evidence="1" id="KW-0732">Signal</keyword>
<dbReference type="InterPro" id="IPR024651">
    <property type="entry name" value="FAD-SLDH_ssu"/>
</dbReference>
<protein>
    <recommendedName>
        <fullName evidence="6">D-sorbitol dehydrogenase-like protein</fullName>
    </recommendedName>
</protein>
<evidence type="ECO:0000313" key="2">
    <source>
        <dbReference type="EMBL" id="MQT45755.1"/>
    </source>
</evidence>
<name>A0A6A7YIE3_9PSED</name>
<feature type="signal peptide" evidence="1">
    <location>
        <begin position="1"/>
        <end position="27"/>
    </location>
</feature>